<proteinExistence type="predicted"/>
<evidence type="ECO:0000313" key="1">
    <source>
        <dbReference type="EMBL" id="KAK1257019.1"/>
    </source>
</evidence>
<dbReference type="Proteomes" id="UP001179952">
    <property type="component" value="Unassembled WGS sequence"/>
</dbReference>
<comment type="caution">
    <text evidence="1">The sequence shown here is derived from an EMBL/GenBank/DDBJ whole genome shotgun (WGS) entry which is preliminary data.</text>
</comment>
<dbReference type="AlphaFoldDB" id="A0AAV9A0L4"/>
<organism evidence="1 2">
    <name type="scientific">Acorus gramineus</name>
    <name type="common">Dwarf sweet flag</name>
    <dbReference type="NCBI Taxonomy" id="55184"/>
    <lineage>
        <taxon>Eukaryota</taxon>
        <taxon>Viridiplantae</taxon>
        <taxon>Streptophyta</taxon>
        <taxon>Embryophyta</taxon>
        <taxon>Tracheophyta</taxon>
        <taxon>Spermatophyta</taxon>
        <taxon>Magnoliopsida</taxon>
        <taxon>Liliopsida</taxon>
        <taxon>Acoraceae</taxon>
        <taxon>Acorus</taxon>
    </lineage>
</organism>
<reference evidence="1" key="2">
    <citation type="submission" date="2023-06" db="EMBL/GenBank/DDBJ databases">
        <authorList>
            <person name="Ma L."/>
            <person name="Liu K.-W."/>
            <person name="Li Z."/>
            <person name="Hsiao Y.-Y."/>
            <person name="Qi Y."/>
            <person name="Fu T."/>
            <person name="Tang G."/>
            <person name="Zhang D."/>
            <person name="Sun W.-H."/>
            <person name="Liu D.-K."/>
            <person name="Li Y."/>
            <person name="Chen G.-Z."/>
            <person name="Liu X.-D."/>
            <person name="Liao X.-Y."/>
            <person name="Jiang Y.-T."/>
            <person name="Yu X."/>
            <person name="Hao Y."/>
            <person name="Huang J."/>
            <person name="Zhao X.-W."/>
            <person name="Ke S."/>
            <person name="Chen Y.-Y."/>
            <person name="Wu W.-L."/>
            <person name="Hsu J.-L."/>
            <person name="Lin Y.-F."/>
            <person name="Huang M.-D."/>
            <person name="Li C.-Y."/>
            <person name="Huang L."/>
            <person name="Wang Z.-W."/>
            <person name="Zhao X."/>
            <person name="Zhong W.-Y."/>
            <person name="Peng D.-H."/>
            <person name="Ahmad S."/>
            <person name="Lan S."/>
            <person name="Zhang J.-S."/>
            <person name="Tsai W.-C."/>
            <person name="Van De Peer Y."/>
            <person name="Liu Z.-J."/>
        </authorList>
    </citation>
    <scope>NUCLEOTIDE SEQUENCE</scope>
    <source>
        <strain evidence="1">SCP</strain>
        <tissue evidence="1">Leaves</tissue>
    </source>
</reference>
<reference evidence="1" key="1">
    <citation type="journal article" date="2023" name="Nat. Commun.">
        <title>Diploid and tetraploid genomes of Acorus and the evolution of monocots.</title>
        <authorList>
            <person name="Ma L."/>
            <person name="Liu K.W."/>
            <person name="Li Z."/>
            <person name="Hsiao Y.Y."/>
            <person name="Qi Y."/>
            <person name="Fu T."/>
            <person name="Tang G.D."/>
            <person name="Zhang D."/>
            <person name="Sun W.H."/>
            <person name="Liu D.K."/>
            <person name="Li Y."/>
            <person name="Chen G.Z."/>
            <person name="Liu X.D."/>
            <person name="Liao X.Y."/>
            <person name="Jiang Y.T."/>
            <person name="Yu X."/>
            <person name="Hao Y."/>
            <person name="Huang J."/>
            <person name="Zhao X.W."/>
            <person name="Ke S."/>
            <person name="Chen Y.Y."/>
            <person name="Wu W.L."/>
            <person name="Hsu J.L."/>
            <person name="Lin Y.F."/>
            <person name="Huang M.D."/>
            <person name="Li C.Y."/>
            <person name="Huang L."/>
            <person name="Wang Z.W."/>
            <person name="Zhao X."/>
            <person name="Zhong W.Y."/>
            <person name="Peng D.H."/>
            <person name="Ahmad S."/>
            <person name="Lan S."/>
            <person name="Zhang J.S."/>
            <person name="Tsai W.C."/>
            <person name="Van de Peer Y."/>
            <person name="Liu Z.J."/>
        </authorList>
    </citation>
    <scope>NUCLEOTIDE SEQUENCE</scope>
    <source>
        <strain evidence="1">SCP</strain>
    </source>
</reference>
<name>A0AAV9A0L4_ACOGR</name>
<gene>
    <name evidence="1" type="ORF">QJS04_geneDACA024788</name>
</gene>
<dbReference type="EMBL" id="JAUJYN010000065">
    <property type="protein sequence ID" value="KAK1257019.1"/>
    <property type="molecule type" value="Genomic_DNA"/>
</dbReference>
<sequence>MKPTHAQSSSTSESPPEALLEAPFRFLLFTLPGHPPPSELVGKKSMCFCQLTLTMKVGMLTTCLPTLQVGKYWVLENYWSGRKNSYR</sequence>
<protein>
    <submittedName>
        <fullName evidence="1">Uncharacterized protein</fullName>
    </submittedName>
</protein>
<keyword evidence="2" id="KW-1185">Reference proteome</keyword>
<evidence type="ECO:0000313" key="2">
    <source>
        <dbReference type="Proteomes" id="UP001179952"/>
    </source>
</evidence>
<accession>A0AAV9A0L4</accession>